<dbReference type="InterPro" id="IPR011215">
    <property type="entry name" value="StiP_N"/>
</dbReference>
<organism evidence="5">
    <name type="scientific">Streptomyces sp. R21</name>
    <dbReference type="NCBI Taxonomy" id="3238627"/>
    <lineage>
        <taxon>Bacteria</taxon>
        <taxon>Bacillati</taxon>
        <taxon>Actinomycetota</taxon>
        <taxon>Actinomycetes</taxon>
        <taxon>Kitasatosporales</taxon>
        <taxon>Streptomycetaceae</taxon>
        <taxon>Streptomyces</taxon>
    </lineage>
</organism>
<dbReference type="InterPro" id="IPR028157">
    <property type="entry name" value="PELOTA_dom"/>
</dbReference>
<feature type="domain" description="Orotate phosphoribosyltransferase-like" evidence="4">
    <location>
        <begin position="28"/>
        <end position="215"/>
    </location>
</feature>
<dbReference type="RefSeq" id="WP_369237296.1">
    <property type="nucleotide sequence ID" value="NZ_CP163435.1"/>
</dbReference>
<dbReference type="Pfam" id="PF12500">
    <property type="entry name" value="TRSP"/>
    <property type="match status" value="1"/>
</dbReference>
<dbReference type="Pfam" id="PF15608">
    <property type="entry name" value="PELOTA_1"/>
    <property type="match status" value="1"/>
</dbReference>
<reference evidence="5" key="1">
    <citation type="submission" date="2024-07" db="EMBL/GenBank/DDBJ databases">
        <authorList>
            <person name="Yu S.T."/>
        </authorList>
    </citation>
    <scope>NUCLEOTIDE SEQUENCE</scope>
    <source>
        <strain evidence="5">R21</strain>
    </source>
</reference>
<dbReference type="GO" id="GO:0016757">
    <property type="term" value="F:glycosyltransferase activity"/>
    <property type="evidence" value="ECO:0007669"/>
    <property type="project" value="UniProtKB-KW"/>
</dbReference>
<keyword evidence="5" id="KW-0808">Transferase</keyword>
<dbReference type="EMBL" id="CP163435">
    <property type="protein sequence ID" value="XDQ28852.1"/>
    <property type="molecule type" value="Genomic_DNA"/>
</dbReference>
<evidence type="ECO:0000259" key="1">
    <source>
        <dbReference type="Pfam" id="PF11202"/>
    </source>
</evidence>
<evidence type="ECO:0000259" key="2">
    <source>
        <dbReference type="Pfam" id="PF12500"/>
    </source>
</evidence>
<dbReference type="Pfam" id="PF15609">
    <property type="entry name" value="PRTase_2"/>
    <property type="match status" value="1"/>
</dbReference>
<dbReference type="SUPFAM" id="SSF53271">
    <property type="entry name" value="PRTase-like"/>
    <property type="match status" value="1"/>
</dbReference>
<feature type="domain" description="TRSP" evidence="2">
    <location>
        <begin position="263"/>
        <end position="400"/>
    </location>
</feature>
<dbReference type="InterPro" id="IPR029057">
    <property type="entry name" value="PRTase-like"/>
</dbReference>
<evidence type="ECO:0000259" key="4">
    <source>
        <dbReference type="Pfam" id="PF15609"/>
    </source>
</evidence>
<dbReference type="AlphaFoldDB" id="A0AB39PFK0"/>
<dbReference type="CDD" id="cd06223">
    <property type="entry name" value="PRTases_typeI"/>
    <property type="match status" value="1"/>
</dbReference>
<sequence>MNNVVWSGSWVAERLGVELVGDEKLSGLLGLALRRNPKRAHLLVSNVLGKHVPQSPTVVYGHGFALGRRVRELLGTDEAGRSVVLGYAETATGLGHAVADGLGLTPYLHSTRRPVEGVARAGGFEESHSHATSHLLLPENPDLLAGPGPLVLVDDEFSTGNTVLNTIRALHERYPRERYVVVALVDMRSAADLGRLTEFADEIGARVDLVSGASGTVKLPDGVLEKGQALVAEYETATAAAPARPLPDRAVRVELGWPRGVPDGGRHGFTPEHRTRLDRALPAMAARLAEALPDDARRVLVLGFEELMYAPLRLARELEQVVAAEVRYSTTTRSPVLAVDDPGYAIRSRIVFPAHDDPDDGPGERYAYNVAGAGFDAVVAVVDSAADTPRLHAPDGLLAQLSAHTGHVLLAVVPSYVPPAPSPERPTMLPEPLRGPAFSSYAPDEVGWLLQDLSDATLEAPTEEREEAIQSGGAHYAESLPVEYQPSEQYQALFHAALEVSAARMARAVGAVTELVLAERSPRPVLVSLARAGTPVGVLMRRWAQHRHDLDLPHYAVSIVRGRGIDANALRWLAAHHDPADVVFVDGWTGKGAITRELTEAIREFEDSDGITGFDPEIAVLADPGSCVRTYGTREDFLIPSACLNSTVSGLISRTVLRADLVGPNDFHGAKFYRELAGSDVSVDFLDAVTAHFADVTDAVDAEVKELLSADRAPTWEGWAAVERISEEYGIHDVNLVKPGVGETTRVLLRRVPWKILAKAGAGADLDHVRLLAEQRGVPVEEVAELPYTCVGLIHPQYTRGATGADGKAVTV</sequence>
<keyword evidence="5" id="KW-0328">Glycosyltransferase</keyword>
<feature type="domain" description="PELOTA RNA-binding" evidence="3">
    <location>
        <begin position="716"/>
        <end position="795"/>
    </location>
</feature>
<name>A0AB39PFK0_9ACTN</name>
<accession>A0AB39PFK0</accession>
<protein>
    <submittedName>
        <fullName evidence="5">Phosphoribosyltransferase</fullName>
    </submittedName>
</protein>
<dbReference type="Gene3D" id="3.40.50.2020">
    <property type="match status" value="1"/>
</dbReference>
<evidence type="ECO:0000259" key="3">
    <source>
        <dbReference type="Pfam" id="PF15608"/>
    </source>
</evidence>
<dbReference type="InterPro" id="IPR041688">
    <property type="entry name" value="PRTase_2"/>
</dbReference>
<dbReference type="InterPro" id="IPR000836">
    <property type="entry name" value="PRTase_dom"/>
</dbReference>
<dbReference type="Pfam" id="PF11202">
    <property type="entry name" value="StiP"/>
    <property type="match status" value="1"/>
</dbReference>
<feature type="domain" description="Cysteine protease StiP N-terminal" evidence="1">
    <location>
        <begin position="439"/>
        <end position="689"/>
    </location>
</feature>
<proteinExistence type="predicted"/>
<evidence type="ECO:0000313" key="5">
    <source>
        <dbReference type="EMBL" id="XDQ28852.1"/>
    </source>
</evidence>
<gene>
    <name evidence="5" type="ORF">AB5J56_31045</name>
</gene>
<dbReference type="InterPro" id="IPR022537">
    <property type="entry name" value="TRSP_dom"/>
</dbReference>